<keyword evidence="3 9" id="KW-0032">Aminotransferase</keyword>
<evidence type="ECO:0000313" key="11">
    <source>
        <dbReference type="Proteomes" id="UP000825935"/>
    </source>
</evidence>
<organism evidence="10 11">
    <name type="scientific">Ceratopteris richardii</name>
    <name type="common">Triangle waterfern</name>
    <dbReference type="NCBI Taxonomy" id="49495"/>
    <lineage>
        <taxon>Eukaryota</taxon>
        <taxon>Viridiplantae</taxon>
        <taxon>Streptophyta</taxon>
        <taxon>Embryophyta</taxon>
        <taxon>Tracheophyta</taxon>
        <taxon>Polypodiopsida</taxon>
        <taxon>Polypodiidae</taxon>
        <taxon>Polypodiales</taxon>
        <taxon>Pteridineae</taxon>
        <taxon>Pteridaceae</taxon>
        <taxon>Parkerioideae</taxon>
        <taxon>Ceratopteris</taxon>
    </lineage>
</organism>
<keyword evidence="5 8" id="KW-0663">Pyridoxal phosphate</keyword>
<gene>
    <name evidence="10" type="ORF">KP509_28G016600</name>
</gene>
<dbReference type="GO" id="GO:0005737">
    <property type="term" value="C:cytoplasm"/>
    <property type="evidence" value="ECO:0007669"/>
    <property type="project" value="UniProtKB-ARBA"/>
</dbReference>
<dbReference type="PANTHER" id="PTHR42825">
    <property type="entry name" value="AMINO ACID AMINOTRANSFERASE"/>
    <property type="match status" value="1"/>
</dbReference>
<evidence type="ECO:0000313" key="10">
    <source>
        <dbReference type="EMBL" id="KAH7293224.1"/>
    </source>
</evidence>
<dbReference type="AlphaFoldDB" id="A0A8T2RBS8"/>
<dbReference type="InterPro" id="IPR018300">
    <property type="entry name" value="Aminotrans_IV_CS"/>
</dbReference>
<dbReference type="PROSITE" id="PS00770">
    <property type="entry name" value="AA_TRANSFER_CLASS_4"/>
    <property type="match status" value="1"/>
</dbReference>
<dbReference type="OMA" id="TGPYFRT"/>
<protein>
    <recommendedName>
        <fullName evidence="9">Branched-chain-amino-acid aminotransferase</fullName>
        <ecNumber evidence="9">2.6.1.42</ecNumber>
    </recommendedName>
</protein>
<dbReference type="NCBIfam" id="NF009897">
    <property type="entry name" value="PRK13357.1"/>
    <property type="match status" value="1"/>
</dbReference>
<keyword evidence="9" id="KW-0100">Branched-chain amino acid biosynthesis</keyword>
<accession>A0A8T2RBS8</accession>
<dbReference type="PANTHER" id="PTHR42825:SF2">
    <property type="entry name" value="BRANCHED-CHAIN-AMINO-ACID AMINOTRANSFERASE 3, CHLOROPLASTIC-RELATED"/>
    <property type="match status" value="1"/>
</dbReference>
<dbReference type="Pfam" id="PF01063">
    <property type="entry name" value="Aminotran_4"/>
    <property type="match status" value="1"/>
</dbReference>
<comment type="catalytic activity">
    <reaction evidence="9">
        <text>L-valine + 2-oxoglutarate = 3-methyl-2-oxobutanoate + L-glutamate</text>
        <dbReference type="Rhea" id="RHEA:24813"/>
        <dbReference type="ChEBI" id="CHEBI:11851"/>
        <dbReference type="ChEBI" id="CHEBI:16810"/>
        <dbReference type="ChEBI" id="CHEBI:29985"/>
        <dbReference type="ChEBI" id="CHEBI:57762"/>
        <dbReference type="EC" id="2.6.1.42"/>
    </reaction>
</comment>
<dbReference type="SUPFAM" id="SSF56752">
    <property type="entry name" value="D-aminoacid aminotransferase-like PLP-dependent enzymes"/>
    <property type="match status" value="1"/>
</dbReference>
<dbReference type="FunFam" id="3.30.470.10:FF:000003">
    <property type="entry name" value="Branched-chain-amino-acid aminotransferase"/>
    <property type="match status" value="1"/>
</dbReference>
<comment type="similarity">
    <text evidence="2 7">Belongs to the class-IV pyridoxal-phosphate-dependent aminotransferase family.</text>
</comment>
<dbReference type="InterPro" id="IPR033939">
    <property type="entry name" value="BCAT_family"/>
</dbReference>
<dbReference type="GO" id="GO:0009082">
    <property type="term" value="P:branched-chain amino acid biosynthetic process"/>
    <property type="evidence" value="ECO:0007669"/>
    <property type="project" value="UniProtKB-KW"/>
</dbReference>
<evidence type="ECO:0000256" key="1">
    <source>
        <dbReference type="ARBA" id="ARBA00001933"/>
    </source>
</evidence>
<dbReference type="InterPro" id="IPR005786">
    <property type="entry name" value="B_amino_transII"/>
</dbReference>
<dbReference type="OrthoDB" id="409992at2759"/>
<feature type="modified residue" description="N6-(pyridoxal phosphate)lysine" evidence="6">
    <location>
        <position position="255"/>
    </location>
</feature>
<dbReference type="InterPro" id="IPR036038">
    <property type="entry name" value="Aminotransferase-like"/>
</dbReference>
<dbReference type="Gene3D" id="3.20.10.10">
    <property type="entry name" value="D-amino Acid Aminotransferase, subunit A, domain 2"/>
    <property type="match status" value="1"/>
</dbReference>
<evidence type="ECO:0000256" key="3">
    <source>
        <dbReference type="ARBA" id="ARBA00022576"/>
    </source>
</evidence>
<comment type="catalytic activity">
    <reaction evidence="9">
        <text>L-leucine + 2-oxoglutarate = 4-methyl-2-oxopentanoate + L-glutamate</text>
        <dbReference type="Rhea" id="RHEA:18321"/>
        <dbReference type="ChEBI" id="CHEBI:16810"/>
        <dbReference type="ChEBI" id="CHEBI:17865"/>
        <dbReference type="ChEBI" id="CHEBI:29985"/>
        <dbReference type="ChEBI" id="CHEBI:57427"/>
        <dbReference type="EC" id="2.6.1.42"/>
    </reaction>
</comment>
<proteinExistence type="inferred from homology"/>
<sequence length="411" mass="45346">MAPTLRSSYSLLLRSLSSGSRVTSYATHMRKPVLIPEEPNRIQVCYQPRHITSTSSACSGTASLRSSLDCDSVSDVDWNNIGFKARETDQMFVMKCNANGEWHRGQLEPYGVLKLSPSAGVLNYGQGLFEGLKTYRTEDGRLLLFRPEENANRMILGAQRMCMPAPSVHMFVDAVKQTVIANKRWVPPVGKGSLYLRPLLIGSGPVLGLSQSPEYTFLVYAAPVGNYFKEGPDPIHLKVEDMYSRAVHGGTGGVKTICNYAPVLKAQLAAKKEGFTDVLYLDAVERKYIEEVSSCNIFIVKGNVISTPEARGCILPGVTRKSVMDIAQGLGYKVEERKVHINEVIDADEAFCTGTAVVLAPVGSITYKDTRVSFPKQKVEQHERVASNLYKLLTNLQMGKVPDTRGWTMEV</sequence>
<dbReference type="InterPro" id="IPR043131">
    <property type="entry name" value="BCAT-like_N"/>
</dbReference>
<dbReference type="Gene3D" id="3.30.470.10">
    <property type="match status" value="1"/>
</dbReference>
<evidence type="ECO:0000256" key="5">
    <source>
        <dbReference type="ARBA" id="ARBA00022898"/>
    </source>
</evidence>
<dbReference type="Proteomes" id="UP000825935">
    <property type="component" value="Chromosome 28"/>
</dbReference>
<dbReference type="EC" id="2.6.1.42" evidence="9"/>
<keyword evidence="4 9" id="KW-0808">Transferase</keyword>
<comment type="cofactor">
    <cofactor evidence="1 8">
        <name>pyridoxal 5'-phosphate</name>
        <dbReference type="ChEBI" id="CHEBI:597326"/>
    </cofactor>
</comment>
<evidence type="ECO:0000256" key="7">
    <source>
        <dbReference type="RuleBase" id="RU004106"/>
    </source>
</evidence>
<evidence type="ECO:0000256" key="2">
    <source>
        <dbReference type="ARBA" id="ARBA00009320"/>
    </source>
</evidence>
<dbReference type="NCBIfam" id="TIGR01123">
    <property type="entry name" value="ilvE_II"/>
    <property type="match status" value="1"/>
</dbReference>
<dbReference type="CDD" id="cd01557">
    <property type="entry name" value="BCAT_beta_family"/>
    <property type="match status" value="1"/>
</dbReference>
<comment type="caution">
    <text evidence="10">The sequence shown here is derived from an EMBL/GenBank/DDBJ whole genome shotgun (WGS) entry which is preliminary data.</text>
</comment>
<dbReference type="GO" id="GO:0008652">
    <property type="term" value="P:amino acid biosynthetic process"/>
    <property type="evidence" value="ECO:0007669"/>
    <property type="project" value="UniProtKB-KW"/>
</dbReference>
<name>A0A8T2RBS8_CERRI</name>
<keyword evidence="9" id="KW-0028">Amino-acid biosynthesis</keyword>
<dbReference type="PIRSF" id="PIRSF006468">
    <property type="entry name" value="BCAT1"/>
    <property type="match status" value="1"/>
</dbReference>
<dbReference type="InterPro" id="IPR001544">
    <property type="entry name" value="Aminotrans_IV"/>
</dbReference>
<evidence type="ECO:0000256" key="4">
    <source>
        <dbReference type="ARBA" id="ARBA00022679"/>
    </source>
</evidence>
<evidence type="ECO:0000256" key="8">
    <source>
        <dbReference type="RuleBase" id="RU004516"/>
    </source>
</evidence>
<dbReference type="InterPro" id="IPR043132">
    <property type="entry name" value="BCAT-like_C"/>
</dbReference>
<dbReference type="FunFam" id="3.20.10.10:FF:000003">
    <property type="entry name" value="Branched-chain-amino-acid aminotransferase"/>
    <property type="match status" value="1"/>
</dbReference>
<keyword evidence="11" id="KW-1185">Reference proteome</keyword>
<dbReference type="EMBL" id="CM035433">
    <property type="protein sequence ID" value="KAH7293224.1"/>
    <property type="molecule type" value="Genomic_DNA"/>
</dbReference>
<evidence type="ECO:0000256" key="9">
    <source>
        <dbReference type="RuleBase" id="RU004517"/>
    </source>
</evidence>
<dbReference type="GO" id="GO:0004084">
    <property type="term" value="F:branched-chain-amino-acid transaminase activity"/>
    <property type="evidence" value="ECO:0007669"/>
    <property type="project" value="UniProtKB-EC"/>
</dbReference>
<reference evidence="10" key="1">
    <citation type="submission" date="2021-08" db="EMBL/GenBank/DDBJ databases">
        <title>WGS assembly of Ceratopteris richardii.</title>
        <authorList>
            <person name="Marchant D.B."/>
            <person name="Chen G."/>
            <person name="Jenkins J."/>
            <person name="Shu S."/>
            <person name="Leebens-Mack J."/>
            <person name="Grimwood J."/>
            <person name="Schmutz J."/>
            <person name="Soltis P."/>
            <person name="Soltis D."/>
            <person name="Chen Z.-H."/>
        </authorList>
    </citation>
    <scope>NUCLEOTIDE SEQUENCE</scope>
    <source>
        <strain evidence="10">Whitten #5841</strain>
        <tissue evidence="10">Leaf</tissue>
    </source>
</reference>
<evidence type="ECO:0000256" key="6">
    <source>
        <dbReference type="PIRSR" id="PIRSR006468-1"/>
    </source>
</evidence>
<comment type="catalytic activity">
    <reaction evidence="9">
        <text>L-isoleucine + 2-oxoglutarate = (S)-3-methyl-2-oxopentanoate + L-glutamate</text>
        <dbReference type="Rhea" id="RHEA:24801"/>
        <dbReference type="ChEBI" id="CHEBI:16810"/>
        <dbReference type="ChEBI" id="CHEBI:29985"/>
        <dbReference type="ChEBI" id="CHEBI:35146"/>
        <dbReference type="ChEBI" id="CHEBI:58045"/>
        <dbReference type="EC" id="2.6.1.42"/>
    </reaction>
</comment>